<gene>
    <name evidence="1" type="ORF">CMV_022436</name>
</gene>
<dbReference type="Proteomes" id="UP000737018">
    <property type="component" value="Unassembled WGS sequence"/>
</dbReference>
<dbReference type="EMBL" id="JRKL02004696">
    <property type="protein sequence ID" value="KAF3951964.1"/>
    <property type="molecule type" value="Genomic_DNA"/>
</dbReference>
<name>A0A8J4QSK6_9ROSI</name>
<organism evidence="1 2">
    <name type="scientific">Castanea mollissima</name>
    <name type="common">Chinese chestnut</name>
    <dbReference type="NCBI Taxonomy" id="60419"/>
    <lineage>
        <taxon>Eukaryota</taxon>
        <taxon>Viridiplantae</taxon>
        <taxon>Streptophyta</taxon>
        <taxon>Embryophyta</taxon>
        <taxon>Tracheophyta</taxon>
        <taxon>Spermatophyta</taxon>
        <taxon>Magnoliopsida</taxon>
        <taxon>eudicotyledons</taxon>
        <taxon>Gunneridae</taxon>
        <taxon>Pentapetalae</taxon>
        <taxon>rosids</taxon>
        <taxon>fabids</taxon>
        <taxon>Fagales</taxon>
        <taxon>Fagaceae</taxon>
        <taxon>Castanea</taxon>
    </lineage>
</organism>
<proteinExistence type="predicted"/>
<comment type="caution">
    <text evidence="1">The sequence shown here is derived from an EMBL/GenBank/DDBJ whole genome shotgun (WGS) entry which is preliminary data.</text>
</comment>
<sequence length="112" mass="12819">MLQHQFLTSKTYRMSSDSPMLLKSNQEVNRIQTHSITNMENAPMMEDIRTLKRTIKQVLTQVASRTLTAITTGCEEKILGREGPIRPSKEFEVLRFLMMDVVMGLVDFMVPG</sequence>
<reference evidence="1" key="1">
    <citation type="submission" date="2020-03" db="EMBL/GenBank/DDBJ databases">
        <title>Castanea mollissima Vanexum genome sequencing.</title>
        <authorList>
            <person name="Staton M."/>
        </authorList>
    </citation>
    <scope>NUCLEOTIDE SEQUENCE</scope>
    <source>
        <tissue evidence="1">Leaf</tissue>
    </source>
</reference>
<evidence type="ECO:0000313" key="1">
    <source>
        <dbReference type="EMBL" id="KAF3951964.1"/>
    </source>
</evidence>
<evidence type="ECO:0000313" key="2">
    <source>
        <dbReference type="Proteomes" id="UP000737018"/>
    </source>
</evidence>
<protein>
    <submittedName>
        <fullName evidence="1">Uncharacterized protein</fullName>
    </submittedName>
</protein>
<dbReference type="AlphaFoldDB" id="A0A8J4QSK6"/>
<keyword evidence="2" id="KW-1185">Reference proteome</keyword>
<accession>A0A8J4QSK6</accession>